<dbReference type="AlphaFoldDB" id="A0A6A6P503"/>
<protein>
    <submittedName>
        <fullName evidence="1">Uncharacterized protein</fullName>
    </submittedName>
</protein>
<gene>
    <name evidence="1" type="ORF">BDY21DRAFT_341423</name>
</gene>
<accession>A0A6A6P503</accession>
<dbReference type="Proteomes" id="UP000799766">
    <property type="component" value="Unassembled WGS sequence"/>
</dbReference>
<evidence type="ECO:0000313" key="1">
    <source>
        <dbReference type="EMBL" id="KAF2458822.1"/>
    </source>
</evidence>
<proteinExistence type="predicted"/>
<name>A0A6A6P503_9PEZI</name>
<sequence length="81" mass="8740">MPGTREIDYDYKGGMYTDKCPTDQGLNDKQTPGWTGEPLFMAWHGKGTIAAVKPADVSRLENNSGKYGLLSGTIMDLGLAS</sequence>
<dbReference type="EMBL" id="MU001677">
    <property type="protein sequence ID" value="KAF2458822.1"/>
    <property type="molecule type" value="Genomic_DNA"/>
</dbReference>
<keyword evidence="2" id="KW-1185">Reference proteome</keyword>
<evidence type="ECO:0000313" key="2">
    <source>
        <dbReference type="Proteomes" id="UP000799766"/>
    </source>
</evidence>
<organism evidence="1 2">
    <name type="scientific">Lineolata rhizophorae</name>
    <dbReference type="NCBI Taxonomy" id="578093"/>
    <lineage>
        <taxon>Eukaryota</taxon>
        <taxon>Fungi</taxon>
        <taxon>Dikarya</taxon>
        <taxon>Ascomycota</taxon>
        <taxon>Pezizomycotina</taxon>
        <taxon>Dothideomycetes</taxon>
        <taxon>Dothideomycetes incertae sedis</taxon>
        <taxon>Lineolatales</taxon>
        <taxon>Lineolataceae</taxon>
        <taxon>Lineolata</taxon>
    </lineage>
</organism>
<reference evidence="1" key="1">
    <citation type="journal article" date="2020" name="Stud. Mycol.">
        <title>101 Dothideomycetes genomes: a test case for predicting lifestyles and emergence of pathogens.</title>
        <authorList>
            <person name="Haridas S."/>
            <person name="Albert R."/>
            <person name="Binder M."/>
            <person name="Bloem J."/>
            <person name="Labutti K."/>
            <person name="Salamov A."/>
            <person name="Andreopoulos B."/>
            <person name="Baker S."/>
            <person name="Barry K."/>
            <person name="Bills G."/>
            <person name="Bluhm B."/>
            <person name="Cannon C."/>
            <person name="Castanera R."/>
            <person name="Culley D."/>
            <person name="Daum C."/>
            <person name="Ezra D."/>
            <person name="Gonzalez J."/>
            <person name="Henrissat B."/>
            <person name="Kuo A."/>
            <person name="Liang C."/>
            <person name="Lipzen A."/>
            <person name="Lutzoni F."/>
            <person name="Magnuson J."/>
            <person name="Mondo S."/>
            <person name="Nolan M."/>
            <person name="Ohm R."/>
            <person name="Pangilinan J."/>
            <person name="Park H.-J."/>
            <person name="Ramirez L."/>
            <person name="Alfaro M."/>
            <person name="Sun H."/>
            <person name="Tritt A."/>
            <person name="Yoshinaga Y."/>
            <person name="Zwiers L.-H."/>
            <person name="Turgeon B."/>
            <person name="Goodwin S."/>
            <person name="Spatafora J."/>
            <person name="Crous P."/>
            <person name="Grigoriev I."/>
        </authorList>
    </citation>
    <scope>NUCLEOTIDE SEQUENCE</scope>
    <source>
        <strain evidence="1">ATCC 16933</strain>
    </source>
</reference>